<evidence type="ECO:0000256" key="2">
    <source>
        <dbReference type="ARBA" id="ARBA00006488"/>
    </source>
</evidence>
<dbReference type="GO" id="GO:0020037">
    <property type="term" value="F:heme binding"/>
    <property type="evidence" value="ECO:0007669"/>
    <property type="project" value="InterPro"/>
</dbReference>
<dbReference type="PANTHER" id="PTHR11961">
    <property type="entry name" value="CYTOCHROME C"/>
    <property type="match status" value="1"/>
</dbReference>
<evidence type="ECO:0000256" key="5">
    <source>
        <dbReference type="ARBA" id="ARBA00022660"/>
    </source>
</evidence>
<reference evidence="13" key="1">
    <citation type="journal article" date="2022" name="Plant J.">
        <title>Strategies of tolerance reflected in two North American maple genomes.</title>
        <authorList>
            <person name="McEvoy S.L."/>
            <person name="Sezen U.U."/>
            <person name="Trouern-Trend A."/>
            <person name="McMahon S.M."/>
            <person name="Schaberg P.G."/>
            <person name="Yang J."/>
            <person name="Wegrzyn J.L."/>
            <person name="Swenson N.G."/>
        </authorList>
    </citation>
    <scope>NUCLEOTIDE SEQUENCE</scope>
    <source>
        <strain evidence="13">NS2018</strain>
    </source>
</reference>
<evidence type="ECO:0000313" key="13">
    <source>
        <dbReference type="EMBL" id="KAK0586711.1"/>
    </source>
</evidence>
<evidence type="ECO:0000256" key="4">
    <source>
        <dbReference type="ARBA" id="ARBA00022617"/>
    </source>
</evidence>
<keyword evidence="7" id="KW-0249">Electron transport</keyword>
<evidence type="ECO:0000256" key="6">
    <source>
        <dbReference type="ARBA" id="ARBA00022723"/>
    </source>
</evidence>
<reference evidence="13" key="2">
    <citation type="submission" date="2023-06" db="EMBL/GenBank/DDBJ databases">
        <authorList>
            <person name="Swenson N.G."/>
            <person name="Wegrzyn J.L."/>
            <person name="Mcevoy S.L."/>
        </authorList>
    </citation>
    <scope>NUCLEOTIDE SEQUENCE</scope>
    <source>
        <strain evidence="13">NS2018</strain>
        <tissue evidence="13">Leaf</tissue>
    </source>
</reference>
<evidence type="ECO:0000313" key="14">
    <source>
        <dbReference type="Proteomes" id="UP001168877"/>
    </source>
</evidence>
<feature type="domain" description="Cytochrome c" evidence="12">
    <location>
        <begin position="10"/>
        <end position="98"/>
    </location>
</feature>
<dbReference type="Gene3D" id="1.10.760.10">
    <property type="entry name" value="Cytochrome c-like domain"/>
    <property type="match status" value="1"/>
</dbReference>
<keyword evidence="9" id="KW-0496">Mitochondrion</keyword>
<accession>A0AA39RYM7</accession>
<dbReference type="InterPro" id="IPR009056">
    <property type="entry name" value="Cyt_c-like_dom"/>
</dbReference>
<sequence length="134" mass="15177">MASFSMAPPGNPAVGENIFRNKCAQCHTVDKVKGHKQANYSYSVDNRNLAVTWDEKTLYDFLLNPIKFLPGTEKDKIFPGVKTPQERADLIAYLKKSTASWRFVPHRSYADKLDHFGQAMHALCAMRTLLDICL</sequence>
<organism evidence="13 14">
    <name type="scientific">Acer saccharum</name>
    <name type="common">Sugar maple</name>
    <dbReference type="NCBI Taxonomy" id="4024"/>
    <lineage>
        <taxon>Eukaryota</taxon>
        <taxon>Viridiplantae</taxon>
        <taxon>Streptophyta</taxon>
        <taxon>Embryophyta</taxon>
        <taxon>Tracheophyta</taxon>
        <taxon>Spermatophyta</taxon>
        <taxon>Magnoliopsida</taxon>
        <taxon>eudicotyledons</taxon>
        <taxon>Gunneridae</taxon>
        <taxon>Pentapetalae</taxon>
        <taxon>rosids</taxon>
        <taxon>malvids</taxon>
        <taxon>Sapindales</taxon>
        <taxon>Sapindaceae</taxon>
        <taxon>Hippocastanoideae</taxon>
        <taxon>Acereae</taxon>
        <taxon>Acer</taxon>
    </lineage>
</organism>
<dbReference type="Pfam" id="PF00034">
    <property type="entry name" value="Cytochrom_C"/>
    <property type="match status" value="1"/>
</dbReference>
<evidence type="ECO:0000259" key="12">
    <source>
        <dbReference type="PROSITE" id="PS51007"/>
    </source>
</evidence>
<dbReference type="InterPro" id="IPR002327">
    <property type="entry name" value="Cyt_c_1A/1B"/>
</dbReference>
<evidence type="ECO:0000256" key="1">
    <source>
        <dbReference type="ARBA" id="ARBA00004569"/>
    </source>
</evidence>
<dbReference type="GO" id="GO:0046872">
    <property type="term" value="F:metal ion binding"/>
    <property type="evidence" value="ECO:0007669"/>
    <property type="project" value="UniProtKB-KW"/>
</dbReference>
<evidence type="ECO:0000256" key="9">
    <source>
        <dbReference type="ARBA" id="ARBA00023128"/>
    </source>
</evidence>
<comment type="similarity">
    <text evidence="2 11">Belongs to the cytochrome c family.</text>
</comment>
<protein>
    <recommendedName>
        <fullName evidence="12">Cytochrome c domain-containing protein</fullName>
    </recommendedName>
</protein>
<keyword evidence="6 10" id="KW-0479">Metal-binding</keyword>
<dbReference type="SUPFAM" id="SSF46626">
    <property type="entry name" value="Cytochrome c"/>
    <property type="match status" value="1"/>
</dbReference>
<dbReference type="GO" id="GO:0005758">
    <property type="term" value="C:mitochondrial intermembrane space"/>
    <property type="evidence" value="ECO:0007669"/>
    <property type="project" value="UniProtKB-SubCell"/>
</dbReference>
<keyword evidence="14" id="KW-1185">Reference proteome</keyword>
<evidence type="ECO:0000256" key="11">
    <source>
        <dbReference type="RuleBase" id="RU004426"/>
    </source>
</evidence>
<evidence type="ECO:0000256" key="10">
    <source>
        <dbReference type="PROSITE-ProRule" id="PRU00433"/>
    </source>
</evidence>
<comment type="caution">
    <text evidence="13">The sequence shown here is derived from an EMBL/GenBank/DDBJ whole genome shotgun (WGS) entry which is preliminary data.</text>
</comment>
<evidence type="ECO:0000256" key="8">
    <source>
        <dbReference type="ARBA" id="ARBA00023004"/>
    </source>
</evidence>
<proteinExistence type="inferred from homology"/>
<dbReference type="InterPro" id="IPR036909">
    <property type="entry name" value="Cyt_c-like_dom_sf"/>
</dbReference>
<keyword evidence="4 10" id="KW-0349">Heme</keyword>
<gene>
    <name evidence="13" type="ORF">LWI29_011117</name>
</gene>
<keyword evidence="3" id="KW-0813">Transport</keyword>
<comment type="subcellular location">
    <subcellularLocation>
        <location evidence="1">Mitochondrion intermembrane space</location>
    </subcellularLocation>
</comment>
<name>A0AA39RYM7_ACESA</name>
<keyword evidence="5" id="KW-0679">Respiratory chain</keyword>
<evidence type="ECO:0000256" key="7">
    <source>
        <dbReference type="ARBA" id="ARBA00022982"/>
    </source>
</evidence>
<dbReference type="PROSITE" id="PS51007">
    <property type="entry name" value="CYTC"/>
    <property type="match status" value="1"/>
</dbReference>
<keyword evidence="8 10" id="KW-0408">Iron</keyword>
<dbReference type="Proteomes" id="UP001168877">
    <property type="component" value="Unassembled WGS sequence"/>
</dbReference>
<dbReference type="EMBL" id="JAUESC010000382">
    <property type="protein sequence ID" value="KAK0586711.1"/>
    <property type="molecule type" value="Genomic_DNA"/>
</dbReference>
<dbReference type="AlphaFoldDB" id="A0AA39RYM7"/>
<dbReference type="GO" id="GO:0009055">
    <property type="term" value="F:electron transfer activity"/>
    <property type="evidence" value="ECO:0007669"/>
    <property type="project" value="InterPro"/>
</dbReference>
<evidence type="ECO:0000256" key="3">
    <source>
        <dbReference type="ARBA" id="ARBA00022448"/>
    </source>
</evidence>